<comment type="caution">
    <text evidence="2">The sequence shown here is derived from an EMBL/GenBank/DDBJ whole genome shotgun (WGS) entry which is preliminary data.</text>
</comment>
<feature type="transmembrane region" description="Helical" evidence="1">
    <location>
        <begin position="82"/>
        <end position="107"/>
    </location>
</feature>
<organism evidence="2 3">
    <name type="scientific">Jejudonia soesokkakensis</name>
    <dbReference type="NCBI Taxonomy" id="1323432"/>
    <lineage>
        <taxon>Bacteria</taxon>
        <taxon>Pseudomonadati</taxon>
        <taxon>Bacteroidota</taxon>
        <taxon>Flavobacteriia</taxon>
        <taxon>Flavobacteriales</taxon>
        <taxon>Flavobacteriaceae</taxon>
        <taxon>Jejudonia</taxon>
    </lineage>
</organism>
<feature type="transmembrane region" description="Helical" evidence="1">
    <location>
        <begin position="197"/>
        <end position="230"/>
    </location>
</feature>
<sequence length="253" mass="28611">MEHDIFQKIENAPKPNFENILSKSFDLFKLTWKECLFHGLISLAIAIPFILLIYAPLMPMYIEMIQASVNGGYYEPSLDFSVGMMVGYAFLILLFSIFMQVIGIGVASHFYQVLKKYDTGAPQNPGGYFVYLKGNFGKIFLLSLAMMGISLLALLLCYLPIFYVMVPLQLITPIFAFNKKRSVSDIIKASFKLGNRFWLIIFGLAIISSLIAQVGIIACFVGIFVTAYFVHIPMYYVYKDTIGFDDALQLEEI</sequence>
<name>A0ABW2MSY5_9FLAO</name>
<gene>
    <name evidence="2" type="ORF">ACFQO1_03145</name>
</gene>
<accession>A0ABW2MSY5</accession>
<keyword evidence="1" id="KW-0472">Membrane</keyword>
<dbReference type="EMBL" id="JBHTBN010000001">
    <property type="protein sequence ID" value="MFC7356670.1"/>
    <property type="molecule type" value="Genomic_DNA"/>
</dbReference>
<evidence type="ECO:0000313" key="2">
    <source>
        <dbReference type="EMBL" id="MFC7356670.1"/>
    </source>
</evidence>
<feature type="transmembrane region" description="Helical" evidence="1">
    <location>
        <begin position="139"/>
        <end position="155"/>
    </location>
</feature>
<dbReference type="Proteomes" id="UP001596415">
    <property type="component" value="Unassembled WGS sequence"/>
</dbReference>
<keyword evidence="1" id="KW-0812">Transmembrane</keyword>
<evidence type="ECO:0000256" key="1">
    <source>
        <dbReference type="SAM" id="Phobius"/>
    </source>
</evidence>
<reference evidence="3" key="1">
    <citation type="journal article" date="2019" name="Int. J. Syst. Evol. Microbiol.">
        <title>The Global Catalogue of Microorganisms (GCM) 10K type strain sequencing project: providing services to taxonomists for standard genome sequencing and annotation.</title>
        <authorList>
            <consortium name="The Broad Institute Genomics Platform"/>
            <consortium name="The Broad Institute Genome Sequencing Center for Infectious Disease"/>
            <person name="Wu L."/>
            <person name="Ma J."/>
        </authorList>
    </citation>
    <scope>NUCLEOTIDE SEQUENCE [LARGE SCALE GENOMIC DNA]</scope>
    <source>
        <strain evidence="3">CGMCC 1.16306</strain>
    </source>
</reference>
<keyword evidence="1" id="KW-1133">Transmembrane helix</keyword>
<protein>
    <recommendedName>
        <fullName evidence="4">Beta-carotene 15,15'-monooxygenase</fullName>
    </recommendedName>
</protein>
<dbReference type="RefSeq" id="WP_380216517.1">
    <property type="nucleotide sequence ID" value="NZ_JBHTBN010000001.1"/>
</dbReference>
<proteinExistence type="predicted"/>
<evidence type="ECO:0008006" key="4">
    <source>
        <dbReference type="Google" id="ProtNLM"/>
    </source>
</evidence>
<keyword evidence="3" id="KW-1185">Reference proteome</keyword>
<evidence type="ECO:0000313" key="3">
    <source>
        <dbReference type="Proteomes" id="UP001596415"/>
    </source>
</evidence>
<feature type="transmembrane region" description="Helical" evidence="1">
    <location>
        <begin position="35"/>
        <end position="62"/>
    </location>
</feature>